<evidence type="ECO:0000256" key="5">
    <source>
        <dbReference type="ARBA" id="ARBA00022614"/>
    </source>
</evidence>
<comment type="catalytic activity">
    <reaction evidence="1">
        <text>ATP = 3',5'-cyclic AMP + diphosphate</text>
        <dbReference type="Rhea" id="RHEA:15389"/>
        <dbReference type="ChEBI" id="CHEBI:30616"/>
        <dbReference type="ChEBI" id="CHEBI:33019"/>
        <dbReference type="ChEBI" id="CHEBI:58165"/>
        <dbReference type="EC" id="4.6.1.1"/>
    </reaction>
</comment>
<dbReference type="CDD" id="cd00143">
    <property type="entry name" value="PP2Cc"/>
    <property type="match status" value="1"/>
</dbReference>
<dbReference type="InterPro" id="IPR001932">
    <property type="entry name" value="PPM-type_phosphatase-like_dom"/>
</dbReference>
<evidence type="ECO:0000256" key="8">
    <source>
        <dbReference type="ARBA" id="ARBA00022842"/>
    </source>
</evidence>
<feature type="domain" description="Guanylate cyclase" evidence="14">
    <location>
        <begin position="1086"/>
        <end position="1222"/>
    </location>
</feature>
<dbReference type="SUPFAM" id="SSF52075">
    <property type="entry name" value="Outer arm dynein light chain 1"/>
    <property type="match status" value="1"/>
</dbReference>
<evidence type="ECO:0000256" key="1">
    <source>
        <dbReference type="ARBA" id="ARBA00001593"/>
    </source>
</evidence>
<comment type="similarity">
    <text evidence="2">Belongs to the adenylyl cyclase class-3 family.</text>
</comment>
<evidence type="ECO:0000256" key="7">
    <source>
        <dbReference type="ARBA" id="ARBA00022737"/>
    </source>
</evidence>
<dbReference type="SUPFAM" id="SSF55073">
    <property type="entry name" value="Nucleotide cyclase"/>
    <property type="match status" value="1"/>
</dbReference>
<dbReference type="InterPro" id="IPR003591">
    <property type="entry name" value="Leu-rich_rpt_typical-subtyp"/>
</dbReference>
<feature type="domain" description="PPM-type phosphatase" evidence="16">
    <location>
        <begin position="758"/>
        <end position="1031"/>
    </location>
</feature>
<evidence type="ECO:0000313" key="17">
    <source>
        <dbReference type="EMBL" id="KAF9810328.1"/>
    </source>
</evidence>
<dbReference type="SMART" id="SM00369">
    <property type="entry name" value="LRR_TYP"/>
    <property type="match status" value="10"/>
</dbReference>
<dbReference type="PROSITE" id="PS50125">
    <property type="entry name" value="GUANYLATE_CYCLASE_2"/>
    <property type="match status" value="1"/>
</dbReference>
<evidence type="ECO:0000256" key="3">
    <source>
        <dbReference type="ARBA" id="ARBA00012201"/>
    </source>
</evidence>
<accession>A0A8H7U0S2</accession>
<feature type="domain" description="Ras-associating" evidence="15">
    <location>
        <begin position="45"/>
        <end position="140"/>
    </location>
</feature>
<dbReference type="InterPro" id="IPR055071">
    <property type="entry name" value="RA_PHLPP-like"/>
</dbReference>
<dbReference type="InterPro" id="IPR036457">
    <property type="entry name" value="PPM-type-like_dom_sf"/>
</dbReference>
<evidence type="ECO:0000256" key="2">
    <source>
        <dbReference type="ARBA" id="ARBA00005381"/>
    </source>
</evidence>
<dbReference type="SMART" id="SM00365">
    <property type="entry name" value="LRR_SD22"/>
    <property type="match status" value="6"/>
</dbReference>
<dbReference type="Pfam" id="PF00481">
    <property type="entry name" value="PP2C"/>
    <property type="match status" value="1"/>
</dbReference>
<dbReference type="Pfam" id="PF23598">
    <property type="entry name" value="LRR_14"/>
    <property type="match status" value="1"/>
</dbReference>
<dbReference type="InterPro" id="IPR001611">
    <property type="entry name" value="Leu-rich_rpt"/>
</dbReference>
<reference evidence="17" key="2">
    <citation type="journal article" name="Front. Microbiol.">
        <title>Degradative Capacity of Two Strains of Rhodonia placenta: From Phenotype to Genotype.</title>
        <authorList>
            <person name="Kolle M."/>
            <person name="Horta M.A.C."/>
            <person name="Nowrousian M."/>
            <person name="Ohm R.A."/>
            <person name="Benz J.P."/>
            <person name="Pilgard A."/>
        </authorList>
    </citation>
    <scope>NUCLEOTIDE SEQUENCE</scope>
    <source>
        <strain evidence="17">FPRL280</strain>
    </source>
</reference>
<reference evidence="17" key="1">
    <citation type="submission" date="2020-11" db="EMBL/GenBank/DDBJ databases">
        <authorList>
            <person name="Koelle M."/>
            <person name="Horta M.A.C."/>
            <person name="Nowrousian M."/>
            <person name="Ohm R.A."/>
            <person name="Benz P."/>
            <person name="Pilgard A."/>
        </authorList>
    </citation>
    <scope>NUCLEOTIDE SEQUENCE</scope>
    <source>
        <strain evidence="17">FPRL280</strain>
    </source>
</reference>
<evidence type="ECO:0000259" key="16">
    <source>
        <dbReference type="PROSITE" id="PS51746"/>
    </source>
</evidence>
<evidence type="ECO:0000313" key="18">
    <source>
        <dbReference type="Proteomes" id="UP000639403"/>
    </source>
</evidence>
<dbReference type="SUPFAM" id="SSF81606">
    <property type="entry name" value="PP2C-like"/>
    <property type="match status" value="1"/>
</dbReference>
<evidence type="ECO:0000256" key="11">
    <source>
        <dbReference type="ARBA" id="ARBA00032597"/>
    </source>
</evidence>
<organism evidence="17 18">
    <name type="scientific">Rhodonia placenta</name>
    <dbReference type="NCBI Taxonomy" id="104341"/>
    <lineage>
        <taxon>Eukaryota</taxon>
        <taxon>Fungi</taxon>
        <taxon>Dikarya</taxon>
        <taxon>Basidiomycota</taxon>
        <taxon>Agaricomycotina</taxon>
        <taxon>Agaricomycetes</taxon>
        <taxon>Polyporales</taxon>
        <taxon>Adustoporiaceae</taxon>
        <taxon>Rhodonia</taxon>
    </lineage>
</organism>
<dbReference type="GO" id="GO:0006171">
    <property type="term" value="P:cAMP biosynthetic process"/>
    <property type="evidence" value="ECO:0007669"/>
    <property type="project" value="UniProtKB-KW"/>
</dbReference>
<dbReference type="GO" id="GO:0046872">
    <property type="term" value="F:metal ion binding"/>
    <property type="evidence" value="ECO:0007669"/>
    <property type="project" value="UniProtKB-KW"/>
</dbReference>
<keyword evidence="10" id="KW-0456">Lyase</keyword>
<dbReference type="CDD" id="cd17214">
    <property type="entry name" value="RA_CYR1_like"/>
    <property type="match status" value="1"/>
</dbReference>
<dbReference type="Pfam" id="PF00211">
    <property type="entry name" value="Guanylate_cyc"/>
    <property type="match status" value="1"/>
</dbReference>
<dbReference type="SMART" id="SM00332">
    <property type="entry name" value="PP2Cc"/>
    <property type="match status" value="1"/>
</dbReference>
<keyword evidence="9" id="KW-0115">cAMP biosynthesis</keyword>
<dbReference type="Gene3D" id="3.60.40.10">
    <property type="entry name" value="PPM-type phosphatase domain"/>
    <property type="match status" value="1"/>
</dbReference>
<dbReference type="InterPro" id="IPR032675">
    <property type="entry name" value="LRR_dom_sf"/>
</dbReference>
<dbReference type="PANTHER" id="PTHR48051">
    <property type="match status" value="1"/>
</dbReference>
<keyword evidence="7" id="KW-0677">Repeat</keyword>
<evidence type="ECO:0000256" key="4">
    <source>
        <dbReference type="ARBA" id="ARBA00021420"/>
    </source>
</evidence>
<dbReference type="Pfam" id="PF23010">
    <property type="entry name" value="RA_3"/>
    <property type="match status" value="1"/>
</dbReference>
<evidence type="ECO:0000256" key="9">
    <source>
        <dbReference type="ARBA" id="ARBA00022998"/>
    </source>
</evidence>
<evidence type="ECO:0000256" key="12">
    <source>
        <dbReference type="ARBA" id="ARBA00032637"/>
    </source>
</evidence>
<comment type="caution">
    <text evidence="17">The sequence shown here is derived from an EMBL/GenBank/DDBJ whole genome shotgun (WGS) entry which is preliminary data.</text>
</comment>
<feature type="region of interest" description="Disordered" evidence="13">
    <location>
        <begin position="1346"/>
        <end position="1368"/>
    </location>
</feature>
<dbReference type="InterPro" id="IPR055414">
    <property type="entry name" value="LRR_R13L4/SHOC2-like"/>
</dbReference>
<dbReference type="Gene3D" id="3.30.70.1230">
    <property type="entry name" value="Nucleotide cyclase"/>
    <property type="match status" value="1"/>
</dbReference>
<dbReference type="PANTHER" id="PTHR48051:SF1">
    <property type="entry name" value="RAS SUPPRESSOR PROTEIN 1"/>
    <property type="match status" value="1"/>
</dbReference>
<evidence type="ECO:0000256" key="6">
    <source>
        <dbReference type="ARBA" id="ARBA00022723"/>
    </source>
</evidence>
<name>A0A8H7U0S2_9APHY</name>
<sequence length="1436" mass="160647">MAEASDSEDEACQSNATVLVKRKKRRFTAISSTGRTVSSSTVYQIRIYRANGSYHVVRINLSVTVEQLAPMLGKRLLLDPEREPHRLYLRERGRERVLAPTERPANIVRRRLEQAGYDQADGLDVLGADDLAFLLRFVYKSEVLGPVADDLQIDQYDGIDLTGRSLRTVPVMLYPHAEAIVSLNLSRNPMLEIPLDFIQSCTTLRELRLSHMAMKKVPQSIRRCRTLHRLDLSCNRIVDLDDAGLDWIPELRSLKVQNNRMAGLPFYFPRLRALKELNISNNKFRELPAVVSEITNLVDLDISFNMIEKLPENTGELHALERLIIIGNQVTEFPASVADLANLQMLDCRRNNISDLSLVGVLPKIQQIVADHNSVHALDITFSSSLKHLDVSHNDITQLTVIPGPLRQPYALTHLDLSNGKLSALDEHALTQLTALETLRFDHNSIRYIPDSLGELSHLVHLSCSNNQLRALPETIGRLQKLETLEAHNNSLPELPATLWHCASLQLINATSNLLHSWRLPPLHSMNMSTNSGSGSLSARKMSSSGSVTTRVLPPLVFSLERLYLGENRLTDDTLHPLALLQELRVLNLSFNEIQEMPPSFFRNLSHLRELYLSGNKLSAIPTEDLPRLIKLEVLFLNGNRLQTLPKEIGKLTNLTVVDAGSNILKYNIFNWEFDWNWNFNTSLQYLNLSGNKRLEIRTDVAPVRDDEKRRVLADFSGLTQLRVLGLMDITATNGASIPDENEDRRVRTSLSEVNGMGYGIADTLGVTEHLNMLDLVQPQFRAKNDEAIFAMFGRASHIGNNHWLNNYLHSKFLEVYIIELNRIKPAVGEAVQDALRRAFLKLNRHLHDFLYASASNRKMSHVSTSTSNPRDMNKRSGASGIVLHLVGRKLYVANIGRSLAVISREGNATLLSRKHDPFDRQETSRIRSAEGWVSPKGLVNDEIDVARSFGFYNLLPVVNARPHISEYDLTEQDEFVIVGNSGLWDHVSYQTAVDIARTERGDPMIAAQKLRDLAISHGAEGTTMIMVIAVADLFGGPARSRQPTMESVIDTETYLWTKRRGRDNITNRDISRLEGEVPAPTGHVALVFTDIRNSTHLWEVNAGMPTAMVLHNNLLRRQLRFCGGYEVKTEGDAFMCSFPTAISALWFCFSVQVQLLQLDWPLEILECEDGKEIFDPEGKLIARGLSVRMGIHCGHPVCEPDPVTGRMDYFGPMVNRSARIESSAGGGQIMCSAEVVREIKARVFEIDISEVELPYARPSQAIDAIRRMGIEIVEVGEVKLKGLEVPEMLSLVYPQELAGRKTLTTTQSASNPSGSRVQFSVEQMRELALLCIRLEMLCSGNVLRSSRDRRSTSSSRSTDPADGAAFGSCEPNALLPAMEKASDTELMFLLDSLATRIENALTRITVNQLGSMKDALVNGTQDPALLQQLLSIICP</sequence>
<dbReference type="EMBL" id="JADOXO010000178">
    <property type="protein sequence ID" value="KAF9810328.1"/>
    <property type="molecule type" value="Genomic_DNA"/>
</dbReference>
<dbReference type="PROSITE" id="PS51450">
    <property type="entry name" value="LRR"/>
    <property type="match status" value="4"/>
</dbReference>
<keyword evidence="6" id="KW-0479">Metal-binding</keyword>
<dbReference type="InterPro" id="IPR001054">
    <property type="entry name" value="A/G_cyclase"/>
</dbReference>
<dbReference type="GO" id="GO:0004016">
    <property type="term" value="F:adenylate cyclase activity"/>
    <property type="evidence" value="ECO:0007669"/>
    <property type="project" value="UniProtKB-EC"/>
</dbReference>
<evidence type="ECO:0000259" key="14">
    <source>
        <dbReference type="PROSITE" id="PS50125"/>
    </source>
</evidence>
<dbReference type="SMART" id="SM00364">
    <property type="entry name" value="LRR_BAC"/>
    <property type="match status" value="10"/>
</dbReference>
<dbReference type="GO" id="GO:0035556">
    <property type="term" value="P:intracellular signal transduction"/>
    <property type="evidence" value="ECO:0007669"/>
    <property type="project" value="InterPro"/>
</dbReference>
<dbReference type="InterPro" id="IPR000159">
    <property type="entry name" value="RA_dom"/>
</dbReference>
<dbReference type="EC" id="4.6.1.1" evidence="3"/>
<keyword evidence="8" id="KW-0460">Magnesium</keyword>
<dbReference type="PROSITE" id="PS51746">
    <property type="entry name" value="PPM_2"/>
    <property type="match status" value="1"/>
</dbReference>
<keyword evidence="5" id="KW-0433">Leucine-rich repeat</keyword>
<dbReference type="Pfam" id="PF13855">
    <property type="entry name" value="LRR_8"/>
    <property type="match status" value="1"/>
</dbReference>
<dbReference type="Gene3D" id="3.80.10.10">
    <property type="entry name" value="Ribonuclease Inhibitor"/>
    <property type="match status" value="3"/>
</dbReference>
<dbReference type="CDD" id="cd07302">
    <property type="entry name" value="CHD"/>
    <property type="match status" value="1"/>
</dbReference>
<dbReference type="GO" id="GO:0005737">
    <property type="term" value="C:cytoplasm"/>
    <property type="evidence" value="ECO:0007669"/>
    <property type="project" value="TreeGrafter"/>
</dbReference>
<dbReference type="SUPFAM" id="SSF52058">
    <property type="entry name" value="L domain-like"/>
    <property type="match status" value="2"/>
</dbReference>
<proteinExistence type="inferred from homology"/>
<dbReference type="InterPro" id="IPR029787">
    <property type="entry name" value="Nucleotide_cyclase"/>
</dbReference>
<dbReference type="Pfam" id="PF13516">
    <property type="entry name" value="LRR_6"/>
    <property type="match status" value="1"/>
</dbReference>
<protein>
    <recommendedName>
        <fullName evidence="4">Adenylate cyclase</fullName>
        <ecNumber evidence="3">4.6.1.1</ecNumber>
    </recommendedName>
    <alternativeName>
        <fullName evidence="11">ATP pyrophosphate-lyase</fullName>
    </alternativeName>
    <alternativeName>
        <fullName evidence="12">Adenylyl cyclase</fullName>
    </alternativeName>
</protein>
<dbReference type="SMART" id="SM00044">
    <property type="entry name" value="CYCc"/>
    <property type="match status" value="1"/>
</dbReference>
<evidence type="ECO:0000256" key="13">
    <source>
        <dbReference type="SAM" id="MobiDB-lite"/>
    </source>
</evidence>
<evidence type="ECO:0000256" key="10">
    <source>
        <dbReference type="ARBA" id="ARBA00023239"/>
    </source>
</evidence>
<dbReference type="InterPro" id="IPR050216">
    <property type="entry name" value="LRR_domain-containing"/>
</dbReference>
<evidence type="ECO:0000259" key="15">
    <source>
        <dbReference type="PROSITE" id="PS50200"/>
    </source>
</evidence>
<dbReference type="Proteomes" id="UP000639403">
    <property type="component" value="Unassembled WGS sequence"/>
</dbReference>
<dbReference type="PROSITE" id="PS50200">
    <property type="entry name" value="RA"/>
    <property type="match status" value="1"/>
</dbReference>
<gene>
    <name evidence="17" type="ORF">IEO21_06987</name>
</gene>